<protein>
    <submittedName>
        <fullName evidence="2">Uncharacterized protein</fullName>
    </submittedName>
</protein>
<proteinExistence type="predicted"/>
<comment type="caution">
    <text evidence="2">The sequence shown here is derived from an EMBL/GenBank/DDBJ whole genome shotgun (WGS) entry which is preliminary data.</text>
</comment>
<dbReference type="EMBL" id="CAIX01000082">
    <property type="protein sequence ID" value="CCI44893.1"/>
    <property type="molecule type" value="Genomic_DNA"/>
</dbReference>
<feature type="region of interest" description="Disordered" evidence="1">
    <location>
        <begin position="144"/>
        <end position="278"/>
    </location>
</feature>
<feature type="compositionally biased region" description="Basic and acidic residues" evidence="1">
    <location>
        <begin position="238"/>
        <end position="248"/>
    </location>
</feature>
<feature type="compositionally biased region" description="Low complexity" evidence="1">
    <location>
        <begin position="178"/>
        <end position="226"/>
    </location>
</feature>
<sequence>MVLESGQSLTRTPNGKILTSLMRDHGNPVFESLLESRSIAQLECQPVTILGEKYFFREFDTLETKYYLDVFGVGVEEERNNILRALHQLGCQVVYDTFRETVPTKEVVMSTWRVYFGCSTCPQQLVGVGKVIEQIADDKQLYPVRGKNAPIPTERPRFGQRGPYCLDLGAALSPGARQQQKTNKKQTNNNNQQHKSKTQTQNQYQAKPQQEQQKQTTAPKAVVVVPKKVETSVQIQELETRRPERKQSDQISLELNSPPSISPPRSPDLSQPTPPSYI</sequence>
<evidence type="ECO:0000313" key="2">
    <source>
        <dbReference type="EMBL" id="CCI44893.1"/>
    </source>
</evidence>
<feature type="compositionally biased region" description="Pro residues" evidence="1">
    <location>
        <begin position="260"/>
        <end position="278"/>
    </location>
</feature>
<dbReference type="Proteomes" id="UP000053237">
    <property type="component" value="Unassembled WGS sequence"/>
</dbReference>
<gene>
    <name evidence="2" type="ORF">BN9_057170</name>
</gene>
<name>A0A024GDT6_9STRA</name>
<evidence type="ECO:0000313" key="3">
    <source>
        <dbReference type="Proteomes" id="UP000053237"/>
    </source>
</evidence>
<dbReference type="STRING" id="65357.A0A024GDT6"/>
<keyword evidence="3" id="KW-1185">Reference proteome</keyword>
<dbReference type="OrthoDB" id="162864at2759"/>
<reference evidence="2 3" key="1">
    <citation type="submission" date="2012-05" db="EMBL/GenBank/DDBJ databases">
        <title>Recombination and specialization in a pathogen metapopulation.</title>
        <authorList>
            <person name="Gardiner A."/>
            <person name="Kemen E."/>
            <person name="Schultz-Larsen T."/>
            <person name="MacLean D."/>
            <person name="Van Oosterhout C."/>
            <person name="Jones J.D.G."/>
        </authorList>
    </citation>
    <scope>NUCLEOTIDE SEQUENCE [LARGE SCALE GENOMIC DNA]</scope>
    <source>
        <strain evidence="2 3">Ac Nc2</strain>
    </source>
</reference>
<organism evidence="2 3">
    <name type="scientific">Albugo candida</name>
    <dbReference type="NCBI Taxonomy" id="65357"/>
    <lineage>
        <taxon>Eukaryota</taxon>
        <taxon>Sar</taxon>
        <taxon>Stramenopiles</taxon>
        <taxon>Oomycota</taxon>
        <taxon>Peronosporomycetes</taxon>
        <taxon>Albuginales</taxon>
        <taxon>Albuginaceae</taxon>
        <taxon>Albugo</taxon>
    </lineage>
</organism>
<dbReference type="InParanoid" id="A0A024GDT6"/>
<evidence type="ECO:0000256" key="1">
    <source>
        <dbReference type="SAM" id="MobiDB-lite"/>
    </source>
</evidence>
<dbReference type="AlphaFoldDB" id="A0A024GDT6"/>
<accession>A0A024GDT6</accession>